<evidence type="ECO:0000256" key="8">
    <source>
        <dbReference type="ARBA" id="ARBA00022989"/>
    </source>
</evidence>
<evidence type="ECO:0000256" key="9">
    <source>
        <dbReference type="ARBA" id="ARBA00023136"/>
    </source>
</evidence>
<accession>A0A445A7I4</accession>
<organism evidence="11 12">
    <name type="scientific">Arachis hypogaea</name>
    <name type="common">Peanut</name>
    <dbReference type="NCBI Taxonomy" id="3818"/>
    <lineage>
        <taxon>Eukaryota</taxon>
        <taxon>Viridiplantae</taxon>
        <taxon>Streptophyta</taxon>
        <taxon>Embryophyta</taxon>
        <taxon>Tracheophyta</taxon>
        <taxon>Spermatophyta</taxon>
        <taxon>Magnoliopsida</taxon>
        <taxon>eudicotyledons</taxon>
        <taxon>Gunneridae</taxon>
        <taxon>Pentapetalae</taxon>
        <taxon>rosids</taxon>
        <taxon>fabids</taxon>
        <taxon>Fabales</taxon>
        <taxon>Fabaceae</taxon>
        <taxon>Papilionoideae</taxon>
        <taxon>50 kb inversion clade</taxon>
        <taxon>dalbergioids sensu lato</taxon>
        <taxon>Dalbergieae</taxon>
        <taxon>Pterocarpus clade</taxon>
        <taxon>Arachis</taxon>
    </lineage>
</organism>
<evidence type="ECO:0000256" key="5">
    <source>
        <dbReference type="ARBA" id="ARBA00022597"/>
    </source>
</evidence>
<dbReference type="InterPro" id="IPR036259">
    <property type="entry name" value="MFS_trans_sf"/>
</dbReference>
<dbReference type="PANTHER" id="PTHR19432:SF70">
    <property type="entry name" value="SUCROSE TRANSPORT PROTEIN SUC1-RELATED"/>
    <property type="match status" value="1"/>
</dbReference>
<sequence length="146" mass="15910">MGHMFGDSLEKKARPRAIAIFVILDVANNMLQAPCRALLADLAAGDQRKMRMANAGFSFFMEVGNVLGYAAGSYSGLHHIFPFTRTKACDVYCAHLKSCFFVSITLLLTLATAAAVYVKEEPLSPQKSTAAAYAEIKEKSEGMDKH</sequence>
<evidence type="ECO:0000313" key="11">
    <source>
        <dbReference type="EMBL" id="RYR22407.1"/>
    </source>
</evidence>
<comment type="similarity">
    <text evidence="3">Belongs to the glycoside-pentoside-hexuronide (GPH) cation symporter transporter (TC 2.A.2.4) family.</text>
</comment>
<comment type="pathway">
    <text evidence="2">Glycan biosynthesis; sucrose metabolism.</text>
</comment>
<feature type="transmembrane region" description="Helical" evidence="10">
    <location>
        <begin position="98"/>
        <end position="118"/>
    </location>
</feature>
<protein>
    <submittedName>
        <fullName evidence="11">Uncharacterized protein</fullName>
    </submittedName>
</protein>
<reference evidence="11 12" key="1">
    <citation type="submission" date="2019-01" db="EMBL/GenBank/DDBJ databases">
        <title>Sequencing of cultivated peanut Arachis hypogaea provides insights into genome evolution and oil improvement.</title>
        <authorList>
            <person name="Chen X."/>
        </authorList>
    </citation>
    <scope>NUCLEOTIDE SEQUENCE [LARGE SCALE GENOMIC DNA]</scope>
    <source>
        <strain evidence="12">cv. Fuhuasheng</strain>
        <tissue evidence="11">Leaves</tissue>
    </source>
</reference>
<comment type="caution">
    <text evidence="11">The sequence shown here is derived from an EMBL/GenBank/DDBJ whole genome shotgun (WGS) entry which is preliminary data.</text>
</comment>
<evidence type="ECO:0000256" key="2">
    <source>
        <dbReference type="ARBA" id="ARBA00004914"/>
    </source>
</evidence>
<name>A0A445A7I4_ARAHY</name>
<evidence type="ECO:0000313" key="12">
    <source>
        <dbReference type="Proteomes" id="UP000289738"/>
    </source>
</evidence>
<keyword evidence="6 10" id="KW-0812">Transmembrane</keyword>
<dbReference type="AlphaFoldDB" id="A0A445A7I4"/>
<evidence type="ECO:0000256" key="4">
    <source>
        <dbReference type="ARBA" id="ARBA00022448"/>
    </source>
</evidence>
<keyword evidence="7" id="KW-0769">Symport</keyword>
<dbReference type="SUPFAM" id="SSF103473">
    <property type="entry name" value="MFS general substrate transporter"/>
    <property type="match status" value="1"/>
</dbReference>
<comment type="subcellular location">
    <subcellularLocation>
        <location evidence="1">Membrane</location>
        <topology evidence="1">Multi-pass membrane protein</topology>
    </subcellularLocation>
</comment>
<proteinExistence type="inferred from homology"/>
<evidence type="ECO:0000256" key="6">
    <source>
        <dbReference type="ARBA" id="ARBA00022692"/>
    </source>
</evidence>
<dbReference type="GO" id="GO:0008506">
    <property type="term" value="F:sucrose:proton symporter activity"/>
    <property type="evidence" value="ECO:0007669"/>
    <property type="project" value="TreeGrafter"/>
</dbReference>
<keyword evidence="4" id="KW-0813">Transport</keyword>
<keyword evidence="8 10" id="KW-1133">Transmembrane helix</keyword>
<evidence type="ECO:0000256" key="7">
    <source>
        <dbReference type="ARBA" id="ARBA00022847"/>
    </source>
</evidence>
<feature type="transmembrane region" description="Helical" evidence="10">
    <location>
        <begin position="55"/>
        <end position="77"/>
    </location>
</feature>
<evidence type="ECO:0000256" key="3">
    <source>
        <dbReference type="ARBA" id="ARBA00007134"/>
    </source>
</evidence>
<evidence type="ECO:0000256" key="10">
    <source>
        <dbReference type="SAM" id="Phobius"/>
    </source>
</evidence>
<dbReference type="STRING" id="3818.A0A445A7I4"/>
<keyword evidence="9 10" id="KW-0472">Membrane</keyword>
<dbReference type="Proteomes" id="UP000289738">
    <property type="component" value="Chromosome B03"/>
</dbReference>
<gene>
    <name evidence="11" type="ORF">Ahy_B03g067687</name>
</gene>
<keyword evidence="5" id="KW-0762">Sugar transport</keyword>
<evidence type="ECO:0000256" key="1">
    <source>
        <dbReference type="ARBA" id="ARBA00004141"/>
    </source>
</evidence>
<dbReference type="PANTHER" id="PTHR19432">
    <property type="entry name" value="SUGAR TRANSPORTER"/>
    <property type="match status" value="1"/>
</dbReference>
<keyword evidence="12" id="KW-1185">Reference proteome</keyword>
<dbReference type="GO" id="GO:0005886">
    <property type="term" value="C:plasma membrane"/>
    <property type="evidence" value="ECO:0007669"/>
    <property type="project" value="TreeGrafter"/>
</dbReference>
<dbReference type="GO" id="GO:0005773">
    <property type="term" value="C:vacuole"/>
    <property type="evidence" value="ECO:0007669"/>
    <property type="project" value="TreeGrafter"/>
</dbReference>
<dbReference type="EMBL" id="SDMP01000013">
    <property type="protein sequence ID" value="RYR22407.1"/>
    <property type="molecule type" value="Genomic_DNA"/>
</dbReference>